<evidence type="ECO:0000256" key="3">
    <source>
        <dbReference type="ARBA" id="ARBA00022679"/>
    </source>
</evidence>
<dbReference type="Gene3D" id="1.10.510.10">
    <property type="entry name" value="Transferase(Phosphotransferase) domain 1"/>
    <property type="match status" value="1"/>
</dbReference>
<evidence type="ECO:0000256" key="7">
    <source>
        <dbReference type="ARBA" id="ARBA00047899"/>
    </source>
</evidence>
<dbReference type="EMBL" id="JACEFO010001246">
    <property type="protein sequence ID" value="KAF8743997.1"/>
    <property type="molecule type" value="Genomic_DNA"/>
</dbReference>
<reference evidence="12" key="1">
    <citation type="submission" date="2020-07" db="EMBL/GenBank/DDBJ databases">
        <title>Genome sequence and genetic diversity analysis of an under-domesticated orphan crop, white fonio (Digitaria exilis).</title>
        <authorList>
            <person name="Bennetzen J.L."/>
            <person name="Chen S."/>
            <person name="Ma X."/>
            <person name="Wang X."/>
            <person name="Yssel A.E.J."/>
            <person name="Chaluvadi S.R."/>
            <person name="Johnson M."/>
            <person name="Gangashetty P."/>
            <person name="Hamidou F."/>
            <person name="Sanogo M.D."/>
            <person name="Zwaenepoel A."/>
            <person name="Wallace J."/>
            <person name="Van De Peer Y."/>
            <person name="Van Deynze A."/>
        </authorList>
    </citation>
    <scope>NUCLEOTIDE SEQUENCE</scope>
    <source>
        <tissue evidence="12">Leaves</tissue>
    </source>
</reference>
<protein>
    <recommendedName>
        <fullName evidence="1">non-specific serine/threonine protein kinase</fullName>
        <ecNumber evidence="1">2.7.11.1</ecNumber>
    </recommendedName>
</protein>
<dbReference type="SUPFAM" id="SSF56112">
    <property type="entry name" value="Protein kinase-like (PK-like)"/>
    <property type="match status" value="1"/>
</dbReference>
<dbReference type="InterPro" id="IPR008271">
    <property type="entry name" value="Ser/Thr_kinase_AS"/>
</dbReference>
<keyword evidence="5" id="KW-0418">Kinase</keyword>
<dbReference type="OrthoDB" id="689277at2759"/>
<sequence>MVPIPINTLKSITDNFSDTQKVGSGGYGDVYKAFYEGKEIAVKLLNPLQGIDDQQFINEIHNHIKAQHPNIVRFIGYCNVEEKEFIVQNGSVVPVFGKHIYKVLCFEYMHGGSLDKHLLENSLGVDWTTHYNIIKGICDGLYYLHRQFKHPILHLDLKPSNILLDAYMNPKIADFGLSRIYTASRSHITVEVVRGAT</sequence>
<dbReference type="AlphaFoldDB" id="A0A835KKZ4"/>
<evidence type="ECO:0000313" key="13">
    <source>
        <dbReference type="Proteomes" id="UP000636709"/>
    </source>
</evidence>
<keyword evidence="3" id="KW-0808">Transferase</keyword>
<keyword evidence="4 9" id="KW-0547">Nucleotide-binding</keyword>
<dbReference type="Gene3D" id="3.30.200.20">
    <property type="entry name" value="Phosphorylase Kinase, domain 1"/>
    <property type="match status" value="1"/>
</dbReference>
<dbReference type="PROSITE" id="PS00108">
    <property type="entry name" value="PROTEIN_KINASE_ST"/>
    <property type="match status" value="1"/>
</dbReference>
<comment type="catalytic activity">
    <reaction evidence="7">
        <text>L-threonyl-[protein] + ATP = O-phospho-L-threonyl-[protein] + ADP + H(+)</text>
        <dbReference type="Rhea" id="RHEA:46608"/>
        <dbReference type="Rhea" id="RHEA-COMP:11060"/>
        <dbReference type="Rhea" id="RHEA-COMP:11605"/>
        <dbReference type="ChEBI" id="CHEBI:15378"/>
        <dbReference type="ChEBI" id="CHEBI:30013"/>
        <dbReference type="ChEBI" id="CHEBI:30616"/>
        <dbReference type="ChEBI" id="CHEBI:61977"/>
        <dbReference type="ChEBI" id="CHEBI:456216"/>
        <dbReference type="EC" id="2.7.11.1"/>
    </reaction>
</comment>
<comment type="similarity">
    <text evidence="10">Belongs to the protein kinase superfamily.</text>
</comment>
<dbReference type="GO" id="GO:0005524">
    <property type="term" value="F:ATP binding"/>
    <property type="evidence" value="ECO:0007669"/>
    <property type="project" value="UniProtKB-UniRule"/>
</dbReference>
<comment type="catalytic activity">
    <reaction evidence="8">
        <text>L-seryl-[protein] + ATP = O-phospho-L-seryl-[protein] + ADP + H(+)</text>
        <dbReference type="Rhea" id="RHEA:17989"/>
        <dbReference type="Rhea" id="RHEA-COMP:9863"/>
        <dbReference type="Rhea" id="RHEA-COMP:11604"/>
        <dbReference type="ChEBI" id="CHEBI:15378"/>
        <dbReference type="ChEBI" id="CHEBI:29999"/>
        <dbReference type="ChEBI" id="CHEBI:30616"/>
        <dbReference type="ChEBI" id="CHEBI:83421"/>
        <dbReference type="ChEBI" id="CHEBI:456216"/>
        <dbReference type="EC" id="2.7.11.1"/>
    </reaction>
</comment>
<dbReference type="PROSITE" id="PS00107">
    <property type="entry name" value="PROTEIN_KINASE_ATP"/>
    <property type="match status" value="1"/>
</dbReference>
<dbReference type="GO" id="GO:0004674">
    <property type="term" value="F:protein serine/threonine kinase activity"/>
    <property type="evidence" value="ECO:0007669"/>
    <property type="project" value="UniProtKB-KW"/>
</dbReference>
<evidence type="ECO:0000256" key="9">
    <source>
        <dbReference type="PROSITE-ProRule" id="PRU10141"/>
    </source>
</evidence>
<evidence type="ECO:0000256" key="5">
    <source>
        <dbReference type="ARBA" id="ARBA00022777"/>
    </source>
</evidence>
<gene>
    <name evidence="12" type="ORF">HU200_013488</name>
</gene>
<feature type="binding site" evidence="9">
    <location>
        <position position="43"/>
    </location>
    <ligand>
        <name>ATP</name>
        <dbReference type="ChEBI" id="CHEBI:30616"/>
    </ligand>
</feature>
<evidence type="ECO:0000256" key="10">
    <source>
        <dbReference type="RuleBase" id="RU000304"/>
    </source>
</evidence>
<organism evidence="12 13">
    <name type="scientific">Digitaria exilis</name>
    <dbReference type="NCBI Taxonomy" id="1010633"/>
    <lineage>
        <taxon>Eukaryota</taxon>
        <taxon>Viridiplantae</taxon>
        <taxon>Streptophyta</taxon>
        <taxon>Embryophyta</taxon>
        <taxon>Tracheophyta</taxon>
        <taxon>Spermatophyta</taxon>
        <taxon>Magnoliopsida</taxon>
        <taxon>Liliopsida</taxon>
        <taxon>Poales</taxon>
        <taxon>Poaceae</taxon>
        <taxon>PACMAD clade</taxon>
        <taxon>Panicoideae</taxon>
        <taxon>Panicodae</taxon>
        <taxon>Paniceae</taxon>
        <taxon>Anthephorinae</taxon>
        <taxon>Digitaria</taxon>
    </lineage>
</organism>
<keyword evidence="2 10" id="KW-0723">Serine/threonine-protein kinase</keyword>
<evidence type="ECO:0000256" key="1">
    <source>
        <dbReference type="ARBA" id="ARBA00012513"/>
    </source>
</evidence>
<evidence type="ECO:0000313" key="12">
    <source>
        <dbReference type="EMBL" id="KAF8743997.1"/>
    </source>
</evidence>
<dbReference type="PANTHER" id="PTHR45707:SF46">
    <property type="entry name" value="PROTEIN KINASE DOMAIN-CONTAINING PROTEIN"/>
    <property type="match status" value="1"/>
</dbReference>
<keyword evidence="13" id="KW-1185">Reference proteome</keyword>
<accession>A0A835KKZ4</accession>
<dbReference type="SMART" id="SM00220">
    <property type="entry name" value="S_TKc"/>
    <property type="match status" value="1"/>
</dbReference>
<dbReference type="Proteomes" id="UP000636709">
    <property type="component" value="Unassembled WGS sequence"/>
</dbReference>
<evidence type="ECO:0000256" key="6">
    <source>
        <dbReference type="ARBA" id="ARBA00022840"/>
    </source>
</evidence>
<evidence type="ECO:0000259" key="11">
    <source>
        <dbReference type="PROSITE" id="PS50011"/>
    </source>
</evidence>
<keyword evidence="6 9" id="KW-0067">ATP-binding</keyword>
<feature type="domain" description="Protein kinase" evidence="11">
    <location>
        <begin position="16"/>
        <end position="197"/>
    </location>
</feature>
<dbReference type="InterPro" id="IPR011009">
    <property type="entry name" value="Kinase-like_dom_sf"/>
</dbReference>
<dbReference type="FunFam" id="1.10.510.10:FF:001023">
    <property type="entry name" value="Os07g0541700 protein"/>
    <property type="match status" value="1"/>
</dbReference>
<dbReference type="PROSITE" id="PS50011">
    <property type="entry name" value="PROTEIN_KINASE_DOM"/>
    <property type="match status" value="1"/>
</dbReference>
<comment type="caution">
    <text evidence="12">The sequence shown here is derived from an EMBL/GenBank/DDBJ whole genome shotgun (WGS) entry which is preliminary data.</text>
</comment>
<evidence type="ECO:0000256" key="4">
    <source>
        <dbReference type="ARBA" id="ARBA00022741"/>
    </source>
</evidence>
<evidence type="ECO:0000256" key="2">
    <source>
        <dbReference type="ARBA" id="ARBA00022527"/>
    </source>
</evidence>
<dbReference type="EC" id="2.7.11.1" evidence="1"/>
<dbReference type="Pfam" id="PF00069">
    <property type="entry name" value="Pkinase"/>
    <property type="match status" value="1"/>
</dbReference>
<evidence type="ECO:0000256" key="8">
    <source>
        <dbReference type="ARBA" id="ARBA00048679"/>
    </source>
</evidence>
<dbReference type="InterPro" id="IPR017441">
    <property type="entry name" value="Protein_kinase_ATP_BS"/>
</dbReference>
<dbReference type="InterPro" id="IPR000719">
    <property type="entry name" value="Prot_kinase_dom"/>
</dbReference>
<name>A0A835KKZ4_9POAL</name>
<dbReference type="PANTHER" id="PTHR45707">
    <property type="entry name" value="C2 CALCIUM/LIPID-BINDING PLANT PHOSPHORIBOSYLTRANSFERASE FAMILY PROTEIN"/>
    <property type="match status" value="1"/>
</dbReference>
<proteinExistence type="inferred from homology"/>